<feature type="region of interest" description="Disordered" evidence="1">
    <location>
        <begin position="565"/>
        <end position="617"/>
    </location>
</feature>
<accession>A0A5C6N262</accession>
<dbReference type="Proteomes" id="UP000324091">
    <property type="component" value="Chromosome 5"/>
</dbReference>
<gene>
    <name evidence="3" type="ORF">D4764_05G0013960</name>
</gene>
<dbReference type="PANTHER" id="PTHR12771">
    <property type="entry name" value="ENGULFMENT AND CELL MOTILITY"/>
    <property type="match status" value="1"/>
</dbReference>
<name>A0A5C6N262_9TELE</name>
<evidence type="ECO:0000256" key="1">
    <source>
        <dbReference type="SAM" id="MobiDB-lite"/>
    </source>
</evidence>
<comment type="caution">
    <text evidence="3">The sequence shown here is derived from an EMBL/GenBank/DDBJ whole genome shotgun (WGS) entry which is preliminary data.</text>
</comment>
<reference evidence="3 4" key="1">
    <citation type="submission" date="2019-04" db="EMBL/GenBank/DDBJ databases">
        <title>Chromosome genome assembly for Takifugu flavidus.</title>
        <authorList>
            <person name="Xiao S."/>
        </authorList>
    </citation>
    <scope>NUCLEOTIDE SEQUENCE [LARGE SCALE GENOMIC DNA]</scope>
    <source>
        <strain evidence="3">HTHZ2018</strain>
        <tissue evidence="3">Muscle</tissue>
    </source>
</reference>
<dbReference type="InterPro" id="IPR050868">
    <property type="entry name" value="ELMO_domain-containing"/>
</dbReference>
<evidence type="ECO:0000313" key="4">
    <source>
        <dbReference type="Proteomes" id="UP000324091"/>
    </source>
</evidence>
<organism evidence="3 4">
    <name type="scientific">Takifugu flavidus</name>
    <name type="common">sansaifugu</name>
    <dbReference type="NCBI Taxonomy" id="433684"/>
    <lineage>
        <taxon>Eukaryota</taxon>
        <taxon>Metazoa</taxon>
        <taxon>Chordata</taxon>
        <taxon>Craniata</taxon>
        <taxon>Vertebrata</taxon>
        <taxon>Euteleostomi</taxon>
        <taxon>Actinopterygii</taxon>
        <taxon>Neopterygii</taxon>
        <taxon>Teleostei</taxon>
        <taxon>Neoteleostei</taxon>
        <taxon>Acanthomorphata</taxon>
        <taxon>Eupercaria</taxon>
        <taxon>Tetraodontiformes</taxon>
        <taxon>Tetradontoidea</taxon>
        <taxon>Tetraodontidae</taxon>
        <taxon>Takifugu</taxon>
    </lineage>
</organism>
<protein>
    <submittedName>
        <fullName evidence="3">RNA-binding motif and ELMO domain-containing protein 1</fullName>
    </submittedName>
</protein>
<sequence length="617" mass="67848">MTAGACGGHYQEPVGATTRSLWRPLPGACGGHYQEPVEATTRSLWGPLPGACGGHYQEPSSPPTHVQWKKALMSHLAQRFGDCTLDALCSPAGPSPTLCGSTELSCECKPLEEITNGHSNLKSVRNGLVPGGAGRDPVVPSAALTPLPISTLKQNGLLQTLSAGGGQAKPAEENPELEKARQEWEALENIQPALPEDLNPTPIISFNEALQYFQTTDLGDVRVRTAAALLKYEDTGRTQKSIQPTVRRTGLAAITHFLFGPPRLHRELVEERDLVFAIAQCQMDNSQTVHMRVLQTIYKRLLGSRLDCPRYGSHWENIGFQGTRSFQTFCARWGLDPAFSGLPLDEGTDPATDLRGTGFLGLMHTLYLVMDPETLPLARDIYRLSQHRTQNFPFSVMSINMTRIALQVLREEALSKECNRRQQVVGVLNEFYVATFLHLFQLWKGQQKTIAESGTVLKGQQSGRDGHGGCRAQYRPHAPYWSVPTPQYRPAGPYWGYMGTDTPVQTSWSVLGLHGNRHPSTDQLVRTGVTLEQTPQYRPAEVELFAKKNPKQMLRRLELFLKARQAGSPPGGSPDPQAQPASPGLGHHQARGSQGKELHFTGVCDLPPDMEGEARLI</sequence>
<evidence type="ECO:0000313" key="3">
    <source>
        <dbReference type="EMBL" id="TWW61306.1"/>
    </source>
</evidence>
<proteinExistence type="predicted"/>
<dbReference type="PROSITE" id="PS51335">
    <property type="entry name" value="ELMO"/>
    <property type="match status" value="1"/>
</dbReference>
<dbReference type="InterPro" id="IPR006816">
    <property type="entry name" value="ELMO_dom"/>
</dbReference>
<dbReference type="EMBL" id="RHFK02000018">
    <property type="protein sequence ID" value="TWW61306.1"/>
    <property type="molecule type" value="Genomic_DNA"/>
</dbReference>
<evidence type="ECO:0000259" key="2">
    <source>
        <dbReference type="PROSITE" id="PS51335"/>
    </source>
</evidence>
<dbReference type="PANTHER" id="PTHR12771:SF2">
    <property type="entry name" value="ELMO DOMAIN-CONTAINING PROTEIN 3"/>
    <property type="match status" value="1"/>
</dbReference>
<feature type="domain" description="ELMO" evidence="2">
    <location>
        <begin position="289"/>
        <end position="468"/>
    </location>
</feature>
<keyword evidence="4" id="KW-1185">Reference proteome</keyword>
<dbReference type="Pfam" id="PF04727">
    <property type="entry name" value="ELMO_CED12"/>
    <property type="match status" value="2"/>
</dbReference>
<dbReference type="AlphaFoldDB" id="A0A5C6N262"/>